<dbReference type="Gene3D" id="3.40.1090.10">
    <property type="entry name" value="Cytosolic phospholipase A2 catalytic domain"/>
    <property type="match status" value="2"/>
</dbReference>
<evidence type="ECO:0000259" key="8">
    <source>
        <dbReference type="PROSITE" id="PS51635"/>
    </source>
</evidence>
<organism evidence="10 11">
    <name type="scientific">Roseivirga pacifica</name>
    <dbReference type="NCBI Taxonomy" id="1267423"/>
    <lineage>
        <taxon>Bacteria</taxon>
        <taxon>Pseudomonadati</taxon>
        <taxon>Bacteroidota</taxon>
        <taxon>Cytophagia</taxon>
        <taxon>Cytophagales</taxon>
        <taxon>Roseivirgaceae</taxon>
        <taxon>Roseivirga</taxon>
    </lineage>
</organism>
<feature type="signal peptide" evidence="7">
    <location>
        <begin position="1"/>
        <end position="21"/>
    </location>
</feature>
<dbReference type="Pfam" id="PF01734">
    <property type="entry name" value="Patatin"/>
    <property type="match status" value="1"/>
</dbReference>
<dbReference type="PROSITE" id="PS51635">
    <property type="entry name" value="PNPLA"/>
    <property type="match status" value="1"/>
</dbReference>
<evidence type="ECO:0000256" key="2">
    <source>
        <dbReference type="ARBA" id="ARBA00022801"/>
    </source>
</evidence>
<reference evidence="11" key="1">
    <citation type="submission" date="2016-10" db="EMBL/GenBank/DDBJ databases">
        <authorList>
            <person name="Varghese N."/>
            <person name="Submissions S."/>
        </authorList>
    </citation>
    <scope>NUCLEOTIDE SEQUENCE [LARGE SCALE GENOMIC DNA]</scope>
    <source>
        <strain evidence="11">CGMCC 1.12402</strain>
    </source>
</reference>
<keyword evidence="11" id="KW-1185">Reference proteome</keyword>
<dbReference type="AlphaFoldDB" id="A0A1I0Q3T8"/>
<keyword evidence="5" id="KW-0472">Membrane</keyword>
<comment type="subcellular location">
    <subcellularLocation>
        <location evidence="1">Membrane</location>
    </subcellularLocation>
</comment>
<feature type="domain" description="POTRA" evidence="9">
    <location>
        <begin position="331"/>
        <end position="403"/>
    </location>
</feature>
<dbReference type="InterPro" id="IPR043864">
    <property type="entry name" value="Omp85-like_dom"/>
</dbReference>
<dbReference type="SUPFAM" id="SSF52151">
    <property type="entry name" value="FabD/lysophospholipase-like"/>
    <property type="match status" value="1"/>
</dbReference>
<feature type="chain" id="PRO_5011784093" evidence="7">
    <location>
        <begin position="22"/>
        <end position="755"/>
    </location>
</feature>
<keyword evidence="7" id="KW-0732">Signal</keyword>
<dbReference type="OrthoDB" id="9770965at2"/>
<sequence length="755" mass="83635">MKATNLLLSGILLLLSLNVFAQNSAPKVGLVLSGGGARGMAHIGVLKKMEEAGIYPDYVTGTSMGAVVGALYSLGYSAHEIDSIAKTADWSMLLSNDISFQDVAIEEKDYFGRYILELPMKGTSPQLPKGIIGGQNLYKLFSTLTRGSHGLTSFDALPIPYRAVATDIETGKSVTLSDGSLTEAMRASMAIPSVFTPVEIDGKLLVDGGLVRNFPVQEVIDMGADIVIGVFVSTDLDKKEDLSTMVDILFQSSWVLSAYDSRAQTELVDLYLEPDLDGYSASDFTSSDSIIHRGELIGEQMKPQLDRLYDSLTNLGKQFKTPQKLIAQQQYDFSEIEVVGNQDISKQFILGRLGFDDSEPVSLAQIDEAINQVYGTQYFAKVDFEILPLANNTYDLRIKVEEKPAVFLKGALHYNNEVKAGINLNVTARNTFMKNSRLIFEFDLAENFRADINLLKYLGKRQRTAINAGYNALKSEIPLYDEGNEIATLSSVRNDPYISFQTTHNSKATIGTRLDYFINRAKPKVSESLNVIKKITNETAMLSVFAKRNTLNKAVLPTAGFNLSFEAGYAFENITDFELTVDTTPEIEESIRNTLATESYWHFRLKADWYLPISHRSNFILKGELSYADTEDSGLNREIGIGGFYNNYPFTTAFWGANFYQFQVSNYALGQFGFQTEPIDKLVLMFMLNYVDSSAPSSLIDPNHEDSNIFYGATNLIGGGIGIGFKSILGPVFLNLGKTERTGQWTTGINIGYWY</sequence>
<dbReference type="GO" id="GO:0016787">
    <property type="term" value="F:hydrolase activity"/>
    <property type="evidence" value="ECO:0007669"/>
    <property type="project" value="UniProtKB-UniRule"/>
</dbReference>
<evidence type="ECO:0000256" key="5">
    <source>
        <dbReference type="ARBA" id="ARBA00023136"/>
    </source>
</evidence>
<feature type="active site" description="Nucleophile" evidence="6">
    <location>
        <position position="63"/>
    </location>
</feature>
<dbReference type="PROSITE" id="PS51779">
    <property type="entry name" value="POTRA"/>
    <property type="match status" value="1"/>
</dbReference>
<evidence type="ECO:0000259" key="9">
    <source>
        <dbReference type="PROSITE" id="PS51779"/>
    </source>
</evidence>
<keyword evidence="2 6" id="KW-0378">Hydrolase</keyword>
<name>A0A1I0Q3T8_9BACT</name>
<dbReference type="GeneID" id="99986693"/>
<protein>
    <submittedName>
        <fullName evidence="10">NTE family protein</fullName>
    </submittedName>
</protein>
<evidence type="ECO:0000256" key="7">
    <source>
        <dbReference type="SAM" id="SignalP"/>
    </source>
</evidence>
<dbReference type="PANTHER" id="PTHR14226">
    <property type="entry name" value="NEUROPATHY TARGET ESTERASE/SWISS CHEESE D.MELANOGASTER"/>
    <property type="match status" value="1"/>
</dbReference>
<evidence type="ECO:0000313" key="11">
    <source>
        <dbReference type="Proteomes" id="UP000199437"/>
    </source>
</evidence>
<proteinExistence type="predicted"/>
<evidence type="ECO:0000313" key="10">
    <source>
        <dbReference type="EMBL" id="SEW21443.1"/>
    </source>
</evidence>
<dbReference type="Proteomes" id="UP000199437">
    <property type="component" value="Unassembled WGS sequence"/>
</dbReference>
<dbReference type="InterPro" id="IPR034746">
    <property type="entry name" value="POTRA"/>
</dbReference>
<evidence type="ECO:0000256" key="6">
    <source>
        <dbReference type="PROSITE-ProRule" id="PRU01161"/>
    </source>
</evidence>
<evidence type="ECO:0000256" key="4">
    <source>
        <dbReference type="ARBA" id="ARBA00023098"/>
    </source>
</evidence>
<feature type="short sequence motif" description="GXGXXG" evidence="6">
    <location>
        <begin position="34"/>
        <end position="39"/>
    </location>
</feature>
<dbReference type="Pfam" id="PF19143">
    <property type="entry name" value="Omp85_2"/>
    <property type="match status" value="1"/>
</dbReference>
<keyword evidence="3 6" id="KW-0442">Lipid degradation</keyword>
<dbReference type="EMBL" id="FOIR01000002">
    <property type="protein sequence ID" value="SEW21443.1"/>
    <property type="molecule type" value="Genomic_DNA"/>
</dbReference>
<feature type="domain" description="PNPLA" evidence="8">
    <location>
        <begin position="30"/>
        <end position="220"/>
    </location>
</feature>
<feature type="short sequence motif" description="GXSXG" evidence="6">
    <location>
        <begin position="61"/>
        <end position="65"/>
    </location>
</feature>
<dbReference type="RefSeq" id="WP_090258420.1">
    <property type="nucleotide sequence ID" value="NZ_FOIR01000002.1"/>
</dbReference>
<dbReference type="InterPro" id="IPR050301">
    <property type="entry name" value="NTE"/>
</dbReference>
<dbReference type="GO" id="GO:0019867">
    <property type="term" value="C:outer membrane"/>
    <property type="evidence" value="ECO:0007669"/>
    <property type="project" value="InterPro"/>
</dbReference>
<dbReference type="InterPro" id="IPR002641">
    <property type="entry name" value="PNPLA_dom"/>
</dbReference>
<dbReference type="CDD" id="cd07205">
    <property type="entry name" value="Pat_PNPLA6_PNPLA7_NTE1_like"/>
    <property type="match status" value="1"/>
</dbReference>
<dbReference type="Gene3D" id="3.10.20.310">
    <property type="entry name" value="membrane protein fhac"/>
    <property type="match status" value="1"/>
</dbReference>
<dbReference type="STRING" id="1267423.SAMN05216290_1976"/>
<dbReference type="Gene3D" id="2.40.160.50">
    <property type="entry name" value="membrane protein fhac: a member of the omp85/tpsb transporter family"/>
    <property type="match status" value="1"/>
</dbReference>
<dbReference type="PANTHER" id="PTHR14226:SF29">
    <property type="entry name" value="NEUROPATHY TARGET ESTERASE SWS"/>
    <property type="match status" value="1"/>
</dbReference>
<feature type="active site" description="Proton acceptor" evidence="6">
    <location>
        <position position="207"/>
    </location>
</feature>
<accession>A0A1I0Q3T8</accession>
<evidence type="ECO:0000256" key="1">
    <source>
        <dbReference type="ARBA" id="ARBA00004370"/>
    </source>
</evidence>
<gene>
    <name evidence="10" type="ORF">SAMN05216290_1976</name>
</gene>
<keyword evidence="4 6" id="KW-0443">Lipid metabolism</keyword>
<feature type="short sequence motif" description="DGA/G" evidence="6">
    <location>
        <begin position="207"/>
        <end position="209"/>
    </location>
</feature>
<dbReference type="GO" id="GO:0016042">
    <property type="term" value="P:lipid catabolic process"/>
    <property type="evidence" value="ECO:0007669"/>
    <property type="project" value="UniProtKB-UniRule"/>
</dbReference>
<dbReference type="InterPro" id="IPR016035">
    <property type="entry name" value="Acyl_Trfase/lysoPLipase"/>
</dbReference>
<evidence type="ECO:0000256" key="3">
    <source>
        <dbReference type="ARBA" id="ARBA00022963"/>
    </source>
</evidence>